<comment type="caution">
    <text evidence="7">The sequence shown here is derived from an EMBL/GenBank/DDBJ whole genome shotgun (WGS) entry which is preliminary data.</text>
</comment>
<dbReference type="PROSITE" id="PS51387">
    <property type="entry name" value="FAD_PCMH"/>
    <property type="match status" value="1"/>
</dbReference>
<evidence type="ECO:0000256" key="5">
    <source>
        <dbReference type="ARBA" id="ARBA00023002"/>
    </source>
</evidence>
<dbReference type="GO" id="GO:0071949">
    <property type="term" value="F:FAD binding"/>
    <property type="evidence" value="ECO:0007669"/>
    <property type="project" value="InterPro"/>
</dbReference>
<dbReference type="Proteomes" id="UP000244090">
    <property type="component" value="Unassembled WGS sequence"/>
</dbReference>
<evidence type="ECO:0000256" key="2">
    <source>
        <dbReference type="ARBA" id="ARBA00005466"/>
    </source>
</evidence>
<evidence type="ECO:0000259" key="6">
    <source>
        <dbReference type="PROSITE" id="PS51387"/>
    </source>
</evidence>
<reference evidence="7 8" key="1">
    <citation type="submission" date="2018-04" db="EMBL/GenBank/DDBJ databases">
        <title>Genomic Encyclopedia of Archaeal and Bacterial Type Strains, Phase II (KMG-II): from individual species to whole genera.</title>
        <authorList>
            <person name="Goeker M."/>
        </authorList>
    </citation>
    <scope>NUCLEOTIDE SEQUENCE [LARGE SCALE GENOMIC DNA]</scope>
    <source>
        <strain evidence="7 8">DSM 25731</strain>
    </source>
</reference>
<dbReference type="Gene3D" id="3.30.465.10">
    <property type="match status" value="1"/>
</dbReference>
<dbReference type="InterPro" id="IPR016166">
    <property type="entry name" value="FAD-bd_PCMH"/>
</dbReference>
<dbReference type="AlphaFoldDB" id="A0A2T6C033"/>
<dbReference type="InterPro" id="IPR050416">
    <property type="entry name" value="FAD-linked_Oxidoreductase"/>
</dbReference>
<dbReference type="Pfam" id="PF13385">
    <property type="entry name" value="Laminin_G_3"/>
    <property type="match status" value="1"/>
</dbReference>
<dbReference type="GO" id="GO:0016491">
    <property type="term" value="F:oxidoreductase activity"/>
    <property type="evidence" value="ECO:0007669"/>
    <property type="project" value="UniProtKB-KW"/>
</dbReference>
<proteinExistence type="inferred from homology"/>
<comment type="cofactor">
    <cofactor evidence="1">
        <name>FAD</name>
        <dbReference type="ChEBI" id="CHEBI:57692"/>
    </cofactor>
</comment>
<feature type="domain" description="FAD-binding PCMH-type" evidence="6">
    <location>
        <begin position="347"/>
        <end position="520"/>
    </location>
</feature>
<comment type="similarity">
    <text evidence="2">Belongs to the oxygen-dependent FAD-linked oxidoreductase family.</text>
</comment>
<evidence type="ECO:0000256" key="1">
    <source>
        <dbReference type="ARBA" id="ARBA00001974"/>
    </source>
</evidence>
<protein>
    <submittedName>
        <fullName evidence="7">Berberine-like enzyme</fullName>
    </submittedName>
</protein>
<name>A0A2T6C033_9FLAO</name>
<dbReference type="SUPFAM" id="SSF49899">
    <property type="entry name" value="Concanavalin A-like lectins/glucanases"/>
    <property type="match status" value="1"/>
</dbReference>
<evidence type="ECO:0000256" key="3">
    <source>
        <dbReference type="ARBA" id="ARBA00022630"/>
    </source>
</evidence>
<dbReference type="Pfam" id="PF08031">
    <property type="entry name" value="BBE"/>
    <property type="match status" value="1"/>
</dbReference>
<dbReference type="GO" id="GO:0004553">
    <property type="term" value="F:hydrolase activity, hydrolyzing O-glycosyl compounds"/>
    <property type="evidence" value="ECO:0007669"/>
    <property type="project" value="UniProtKB-ARBA"/>
</dbReference>
<dbReference type="SUPFAM" id="SSF56176">
    <property type="entry name" value="FAD-binding/transporter-associated domain-like"/>
    <property type="match status" value="1"/>
</dbReference>
<gene>
    <name evidence="7" type="ORF">C8N46_104325</name>
</gene>
<dbReference type="InterPro" id="IPR013320">
    <property type="entry name" value="ConA-like_dom_sf"/>
</dbReference>
<keyword evidence="4" id="KW-0274">FAD</keyword>
<dbReference type="InterPro" id="IPR016169">
    <property type="entry name" value="FAD-bd_PCMH_sub2"/>
</dbReference>
<dbReference type="Gene3D" id="2.60.120.200">
    <property type="match status" value="1"/>
</dbReference>
<keyword evidence="3" id="KW-0285">Flavoprotein</keyword>
<dbReference type="PANTHER" id="PTHR42973:SF39">
    <property type="entry name" value="FAD-BINDING PCMH-TYPE DOMAIN-CONTAINING PROTEIN"/>
    <property type="match status" value="1"/>
</dbReference>
<dbReference type="OrthoDB" id="545125at2"/>
<dbReference type="InterPro" id="IPR006094">
    <property type="entry name" value="Oxid_FAD_bind_N"/>
</dbReference>
<evidence type="ECO:0000313" key="8">
    <source>
        <dbReference type="Proteomes" id="UP000244090"/>
    </source>
</evidence>
<evidence type="ECO:0000256" key="4">
    <source>
        <dbReference type="ARBA" id="ARBA00022827"/>
    </source>
</evidence>
<dbReference type="InterPro" id="IPR036318">
    <property type="entry name" value="FAD-bd_PCMH-like_sf"/>
</dbReference>
<dbReference type="InterPro" id="IPR012951">
    <property type="entry name" value="BBE"/>
</dbReference>
<dbReference type="GO" id="GO:0005975">
    <property type="term" value="P:carbohydrate metabolic process"/>
    <property type="evidence" value="ECO:0007669"/>
    <property type="project" value="UniProtKB-ARBA"/>
</dbReference>
<keyword evidence="8" id="KW-1185">Reference proteome</keyword>
<dbReference type="PANTHER" id="PTHR42973">
    <property type="entry name" value="BINDING OXIDOREDUCTASE, PUTATIVE (AFU_ORTHOLOGUE AFUA_1G17690)-RELATED"/>
    <property type="match status" value="1"/>
</dbReference>
<keyword evidence="5" id="KW-0560">Oxidoreductase</keyword>
<dbReference type="Pfam" id="PF01565">
    <property type="entry name" value="FAD_binding_4"/>
    <property type="match status" value="1"/>
</dbReference>
<organism evidence="7 8">
    <name type="scientific">Kordia periserrulae</name>
    <dbReference type="NCBI Taxonomy" id="701523"/>
    <lineage>
        <taxon>Bacteria</taxon>
        <taxon>Pseudomonadati</taxon>
        <taxon>Bacteroidota</taxon>
        <taxon>Flavobacteriia</taxon>
        <taxon>Flavobacteriales</taxon>
        <taxon>Flavobacteriaceae</taxon>
        <taxon>Kordia</taxon>
    </lineage>
</organism>
<accession>A0A2T6C033</accession>
<dbReference type="RefSeq" id="WP_108114894.1">
    <property type="nucleotide sequence ID" value="NZ_QBKT01000004.1"/>
</dbReference>
<dbReference type="EMBL" id="QBKT01000004">
    <property type="protein sequence ID" value="PTX61681.1"/>
    <property type="molecule type" value="Genomic_DNA"/>
</dbReference>
<evidence type="ECO:0000313" key="7">
    <source>
        <dbReference type="EMBL" id="PTX61681.1"/>
    </source>
</evidence>
<sequence length="899" mass="101562">MNYTATFSGKNNLKHKELTENNFQESDFTIQCWLQTAAAGELVSKHTDETSFALQINNQGNITFSVTENNESRSITATNISVLDEHWYHITAVKTENFLRLHINDFSLTLENHTETVAKHTTSNFTVGGHENNFFNGKLGQIAIWSKALFPYEVSKITMEEVSNTNNYLITIIKFIKEEIDHIFPESLKFEVQLKIRNTSFETLKLKSRTSYIDYVPEEIQVHEEVCISFLSSSITSVINQELCYENSSGSTTINILKNINRFDTVISAVSEKDLVDDVSITKNETFISEASINIGENMVVVNARNVYNFLNGLQGYLKSDQIQTPGGNLYNEIEFNKASQVFNRRFQLKPFVIIYCECTKDVERVYKDAIANNLPIRVRSGGHDHEAECTGTDVILLDMTRINHVDVSHDKEYARIGPGIRFRDLTPQLAEEGVMIPHGTCATVGVAGFTFGGGWGPWTRKHGMNCEGLIGATIVLGNGDVVQLKSDGSNKKDLLWALKGGGGMSYGIVTELQLKVFPLPKKLIKYELEWNPYDKTNPSKITINSENKLTKNIIGAWQDVIINKNNEYSGSDFKNDQLIGTNLKVSGKHLEDEVTFNSEEAIHNCIMYGYWQGTEESLLAFVNDCFTGDSQPYELRLIGKGGQRLNYADDGLMSAWDRESFSAIKRTIRLANTDTTTLKTAENTANRGEATYDKIYRIGGNLAKNSSLDAVKEVFEQIFTKKPLPPDLDAPAPHKITSRLAHKKGLCEKGISQLISSLTSELILPNNRSYGLFNYITLGAIVGEFYDNMSEEDKKQSAFPYKDCAYTIQYQTWWNTELIQKEEAQNNPVYDATNRALDWMQKCRDYEIENTSGAFISFKDASIPTKTYFGDSYKDLINIKEKYSKDPLNHFRTRKTII</sequence>